<dbReference type="AlphaFoldDB" id="A0A975U264"/>
<gene>
    <name evidence="3" type="ORF">KO353_14260</name>
</gene>
<evidence type="ECO:0000259" key="2">
    <source>
        <dbReference type="Pfam" id="PF01370"/>
    </source>
</evidence>
<proteinExistence type="predicted"/>
<protein>
    <submittedName>
        <fullName evidence="3">SDR family NAD(P)-dependent oxidoreductase</fullName>
    </submittedName>
</protein>
<reference evidence="3" key="1">
    <citation type="submission" date="2021-06" db="EMBL/GenBank/DDBJ databases">
        <title>Elioraea tepida, sp. nov., a moderately thermophilic aerobic anoxygenic phototrophic bacterium isolated from an alkaline siliceous hot spring mat community in Yellowstone National Park, WY, USA.</title>
        <authorList>
            <person name="Saini M.K."/>
            <person name="Yoshida S."/>
            <person name="Sebastian A."/>
            <person name="Hirose S."/>
            <person name="Hara E."/>
            <person name="Tamaki H."/>
            <person name="Soulier N.T."/>
            <person name="Albert I."/>
            <person name="Hanada S."/>
            <person name="Bryant D.A."/>
            <person name="Tank M."/>
        </authorList>
    </citation>
    <scope>NUCLEOTIDE SEQUENCE</scope>
    <source>
        <strain evidence="3">MS-P2</strain>
    </source>
</reference>
<dbReference type="Proteomes" id="UP000694001">
    <property type="component" value="Chromosome"/>
</dbReference>
<keyword evidence="4" id="KW-1185">Reference proteome</keyword>
<organism evidence="3 4">
    <name type="scientific">Elioraea tepida</name>
    <dbReference type="NCBI Taxonomy" id="2843330"/>
    <lineage>
        <taxon>Bacteria</taxon>
        <taxon>Pseudomonadati</taxon>
        <taxon>Pseudomonadota</taxon>
        <taxon>Alphaproteobacteria</taxon>
        <taxon>Acetobacterales</taxon>
        <taxon>Elioraeaceae</taxon>
        <taxon>Elioraea</taxon>
    </lineage>
</organism>
<keyword evidence="1" id="KW-0520">NAD</keyword>
<dbReference type="Pfam" id="PF01370">
    <property type="entry name" value="Epimerase"/>
    <property type="match status" value="1"/>
</dbReference>
<name>A0A975U264_9PROT</name>
<evidence type="ECO:0000256" key="1">
    <source>
        <dbReference type="ARBA" id="ARBA00023027"/>
    </source>
</evidence>
<sequence length="291" mass="30037">MTRHLLVFGLGYTGAAIAREAALRGLSVTVVTRHPSAAPPSLEQAGIGVAPFASPPLASATHLVATAPPGEDGDPVLAAHAAAIVAARPAWIGYLSTTGVYGDRGGAWVDEAAVPAPSQPRSLRRLAAEEAWRRVAASAGARLDLIRLAGIYGPGRSAFDELRAGTARRVVKPGHAFSRIHVADIAALVLAAIEHPPQDHVRVLHGADDEPAPSAEVVAEAARLAGLAPPPELPFEAAKGSMSPMALSFWSENRKVANAATKAATGWAPRYPTYREGLAAILAAERSGAEA</sequence>
<evidence type="ECO:0000313" key="4">
    <source>
        <dbReference type="Proteomes" id="UP000694001"/>
    </source>
</evidence>
<feature type="domain" description="NAD-dependent epimerase/dehydratase" evidence="2">
    <location>
        <begin position="92"/>
        <end position="198"/>
    </location>
</feature>
<dbReference type="EMBL" id="CP076448">
    <property type="protein sequence ID" value="QXM24388.1"/>
    <property type="molecule type" value="Genomic_DNA"/>
</dbReference>
<dbReference type="KEGG" id="elio:KO353_14260"/>
<dbReference type="PANTHER" id="PTHR43574">
    <property type="entry name" value="EPIMERASE-RELATED"/>
    <property type="match status" value="1"/>
</dbReference>
<accession>A0A975U264</accession>
<dbReference type="RefSeq" id="WP_218285445.1">
    <property type="nucleotide sequence ID" value="NZ_CP076448.1"/>
</dbReference>
<evidence type="ECO:0000313" key="3">
    <source>
        <dbReference type="EMBL" id="QXM24388.1"/>
    </source>
</evidence>
<dbReference type="InterPro" id="IPR001509">
    <property type="entry name" value="Epimerase_deHydtase"/>
</dbReference>